<dbReference type="AlphaFoldDB" id="A0AA47M645"/>
<reference evidence="1" key="1">
    <citation type="journal article" date="2023" name="Front. Mar. Sci.">
        <title>A new Merluccius polli reference genome to investigate the effects of global change in West African waters.</title>
        <authorList>
            <person name="Mateo J.L."/>
            <person name="Blanco-Fernandez C."/>
            <person name="Garcia-Vazquez E."/>
            <person name="Machado-Schiaffino G."/>
        </authorList>
    </citation>
    <scope>NUCLEOTIDE SEQUENCE</scope>
    <source>
        <strain evidence="1">C29</strain>
        <tissue evidence="1">Fin</tissue>
    </source>
</reference>
<protein>
    <submittedName>
        <fullName evidence="1">Zinc finger BED domain-containing protein 1</fullName>
    </submittedName>
</protein>
<name>A0AA47M645_MERPO</name>
<evidence type="ECO:0000313" key="2">
    <source>
        <dbReference type="Proteomes" id="UP001174136"/>
    </source>
</evidence>
<proteinExistence type="predicted"/>
<keyword evidence="2" id="KW-1185">Reference proteome</keyword>
<dbReference type="Proteomes" id="UP001174136">
    <property type="component" value="Unassembled WGS sequence"/>
</dbReference>
<comment type="caution">
    <text evidence="1">The sequence shown here is derived from an EMBL/GenBank/DDBJ whole genome shotgun (WGS) entry which is preliminary data.</text>
</comment>
<evidence type="ECO:0000313" key="1">
    <source>
        <dbReference type="EMBL" id="KAK0134380.1"/>
    </source>
</evidence>
<sequence>MVSFNTMEKPSFKLLLKTLNRQYDPPGRKYISQVAIPEMYNKLRSDVQVLISEGHHFALTTDMCLQTSFFLENHTANNLAGGLEEALRDWQLDQITATSLAIFPTAGRKKGSEKSTARAGSTEAFSNY</sequence>
<gene>
    <name evidence="1" type="primary">ZBED1_186</name>
    <name evidence="1" type="ORF">N1851_030037</name>
</gene>
<accession>A0AA47M645</accession>
<organism evidence="1 2">
    <name type="scientific">Merluccius polli</name>
    <name type="common">Benguela hake</name>
    <name type="synonym">Merluccius cadenati</name>
    <dbReference type="NCBI Taxonomy" id="89951"/>
    <lineage>
        <taxon>Eukaryota</taxon>
        <taxon>Metazoa</taxon>
        <taxon>Chordata</taxon>
        <taxon>Craniata</taxon>
        <taxon>Vertebrata</taxon>
        <taxon>Euteleostomi</taxon>
        <taxon>Actinopterygii</taxon>
        <taxon>Neopterygii</taxon>
        <taxon>Teleostei</taxon>
        <taxon>Neoteleostei</taxon>
        <taxon>Acanthomorphata</taxon>
        <taxon>Zeiogadaria</taxon>
        <taxon>Gadariae</taxon>
        <taxon>Gadiformes</taxon>
        <taxon>Gadoidei</taxon>
        <taxon>Merlucciidae</taxon>
        <taxon>Merluccius</taxon>
    </lineage>
</organism>
<dbReference type="EMBL" id="JAOPHQ010005710">
    <property type="protein sequence ID" value="KAK0134380.1"/>
    <property type="molecule type" value="Genomic_DNA"/>
</dbReference>